<protein>
    <submittedName>
        <fullName evidence="2">Uncharacterized protein</fullName>
    </submittedName>
</protein>
<proteinExistence type="predicted"/>
<evidence type="ECO:0000256" key="1">
    <source>
        <dbReference type="SAM" id="MobiDB-lite"/>
    </source>
</evidence>
<feature type="compositionally biased region" description="Basic and acidic residues" evidence="1">
    <location>
        <begin position="14"/>
        <end position="28"/>
    </location>
</feature>
<keyword evidence="3" id="KW-1185">Reference proteome</keyword>
<reference evidence="2" key="1">
    <citation type="submission" date="2023-08" db="EMBL/GenBank/DDBJ databases">
        <authorList>
            <person name="Chen Y."/>
            <person name="Shah S."/>
            <person name="Dougan E. K."/>
            <person name="Thang M."/>
            <person name="Chan C."/>
        </authorList>
    </citation>
    <scope>NUCLEOTIDE SEQUENCE</scope>
</reference>
<dbReference type="AlphaFoldDB" id="A0AA36IB55"/>
<organism evidence="2 3">
    <name type="scientific">Effrenium voratum</name>
    <dbReference type="NCBI Taxonomy" id="2562239"/>
    <lineage>
        <taxon>Eukaryota</taxon>
        <taxon>Sar</taxon>
        <taxon>Alveolata</taxon>
        <taxon>Dinophyceae</taxon>
        <taxon>Suessiales</taxon>
        <taxon>Symbiodiniaceae</taxon>
        <taxon>Effrenium</taxon>
    </lineage>
</organism>
<evidence type="ECO:0000313" key="2">
    <source>
        <dbReference type="EMBL" id="CAJ1384456.1"/>
    </source>
</evidence>
<dbReference type="PANTHER" id="PTHR40849">
    <property type="entry name" value="C2 CALCIUM-DEPENDENT MEMBRANE TARGETING"/>
    <property type="match status" value="1"/>
</dbReference>
<feature type="compositionally biased region" description="Polar residues" evidence="1">
    <location>
        <begin position="1"/>
        <end position="10"/>
    </location>
</feature>
<name>A0AA36IB55_9DINO</name>
<dbReference type="EMBL" id="CAUJNA010001113">
    <property type="protein sequence ID" value="CAJ1384456.1"/>
    <property type="molecule type" value="Genomic_DNA"/>
</dbReference>
<dbReference type="PANTHER" id="PTHR40849:SF2">
    <property type="entry name" value="RGS DOMAIN-CONTAINING PROTEIN"/>
    <property type="match status" value="1"/>
</dbReference>
<gene>
    <name evidence="2" type="ORF">EVOR1521_LOCUS11329</name>
</gene>
<feature type="region of interest" description="Disordered" evidence="1">
    <location>
        <begin position="1"/>
        <end position="28"/>
    </location>
</feature>
<comment type="caution">
    <text evidence="2">The sequence shown here is derived from an EMBL/GenBank/DDBJ whole genome shotgun (WGS) entry which is preliminary data.</text>
</comment>
<accession>A0AA36IB55</accession>
<dbReference type="Proteomes" id="UP001178507">
    <property type="component" value="Unassembled WGS sequence"/>
</dbReference>
<sequence>MSSTMSSKTSGVPEAHHPGLRQEQKLFDDAWKQQGTVDLERSGLNVGFSDSVSDAESSGSESTRGAVGKAVQNFFWAEMKHKVVKKTRHLALATRTLVQAHGPPTASAASAGKGKLNTKFDKRVAGKLQRLESQLSRQTRETSLIKEHAKLKLLETSAPMRAELMEKLRELMKQRMTMDRDMWNCVKSFLYSMVDSVWEDVEKEIELNVELAWLKSDRATKQNGPVTSWRCYDWLRRKVLRHYLPYDRSIFGKLKNPLYLALTLTMLVPNAGFRVSVLSVILGFILVPGPPDEFQLINFILLSKGTQFITGGLVSMGQGAAIYFGCFNWSEDHLTDCIANRGPGKVSSLTGELADYLGSVLLVWVAFLALPFAQEHRQQKRESTRRNNAAESCESPKRKFGGRLANLLRYDVGCFMLSLLVLFTLTAGNLENRETEVHASAYRHFQENIFWCKVLYSLLSMPFSLFTIQPLQQVLTHTAPTGFNEFGACVPFCMPEA</sequence>
<evidence type="ECO:0000313" key="3">
    <source>
        <dbReference type="Proteomes" id="UP001178507"/>
    </source>
</evidence>